<reference evidence="1 2" key="1">
    <citation type="submission" date="2019-02" db="EMBL/GenBank/DDBJ databases">
        <title>Deep-cultivation of Planctomycetes and their phenomic and genomic characterization uncovers novel biology.</title>
        <authorList>
            <person name="Wiegand S."/>
            <person name="Jogler M."/>
            <person name="Boedeker C."/>
            <person name="Pinto D."/>
            <person name="Vollmers J."/>
            <person name="Rivas-Marin E."/>
            <person name="Kohn T."/>
            <person name="Peeters S.H."/>
            <person name="Heuer A."/>
            <person name="Rast P."/>
            <person name="Oberbeckmann S."/>
            <person name="Bunk B."/>
            <person name="Jeske O."/>
            <person name="Meyerdierks A."/>
            <person name="Storesund J.E."/>
            <person name="Kallscheuer N."/>
            <person name="Luecker S."/>
            <person name="Lage O.M."/>
            <person name="Pohl T."/>
            <person name="Merkel B.J."/>
            <person name="Hornburger P."/>
            <person name="Mueller R.-W."/>
            <person name="Bruemmer F."/>
            <person name="Labrenz M."/>
            <person name="Spormann A.M."/>
            <person name="Op Den Camp H."/>
            <person name="Overmann J."/>
            <person name="Amann R."/>
            <person name="Jetten M.S.M."/>
            <person name="Mascher T."/>
            <person name="Medema M.H."/>
            <person name="Devos D.P."/>
            <person name="Kaster A.-K."/>
            <person name="Ovreas L."/>
            <person name="Rohde M."/>
            <person name="Galperin M.Y."/>
            <person name="Jogler C."/>
        </authorList>
    </citation>
    <scope>NUCLEOTIDE SEQUENCE [LARGE SCALE GENOMIC DNA]</scope>
    <source>
        <strain evidence="1 2">Q31b</strain>
    </source>
</reference>
<dbReference type="OrthoDB" id="233246at2"/>
<comment type="caution">
    <text evidence="1">The sequence shown here is derived from an EMBL/GenBank/DDBJ whole genome shotgun (WGS) entry which is preliminary data.</text>
</comment>
<evidence type="ECO:0000313" key="1">
    <source>
        <dbReference type="EMBL" id="TWU45933.1"/>
    </source>
</evidence>
<dbReference type="Pfam" id="PF07643">
    <property type="entry name" value="DUF1598"/>
    <property type="match status" value="1"/>
</dbReference>
<evidence type="ECO:0008006" key="3">
    <source>
        <dbReference type="Google" id="ProtNLM"/>
    </source>
</evidence>
<dbReference type="AlphaFoldDB" id="A0A5C6E8D6"/>
<dbReference type="InterPro" id="IPR011487">
    <property type="entry name" value="DUF1598"/>
</dbReference>
<organism evidence="1 2">
    <name type="scientific">Novipirellula aureliae</name>
    <dbReference type="NCBI Taxonomy" id="2527966"/>
    <lineage>
        <taxon>Bacteria</taxon>
        <taxon>Pseudomonadati</taxon>
        <taxon>Planctomycetota</taxon>
        <taxon>Planctomycetia</taxon>
        <taxon>Pirellulales</taxon>
        <taxon>Pirellulaceae</taxon>
        <taxon>Novipirellula</taxon>
    </lineage>
</organism>
<accession>A0A5C6E8D6</accession>
<sequence length="454" mass="49301">MTSSQFHSLPFVTSVAAVVCITTSLHAGIGTTTGRAVGGVLISPEGIVRNATIEEQRELANVARAAHQDPQGDLTKPTDMRMISLAGIQAELKKSHDAGKPVPSDVIYMAGLTRIEYVFVDADNNDIILAGPAEPWQFREDGSVVGAVSGKSTMRLADLIVALRSVETARKEAISCSIEPTAEGRQNLRKMLSRLRLQPGQNPAIFEAQLKEAFGPQMILLSGVPQDSRFARILVASDYDMKRVALALTPSNVQGLPSYLEMAQNNRQSATQNPRWWMACNYEALVKSNDELAWKLSGQGVKTLTEQDIVTEDGQVVSAGKSDQVAQKWADAMTENYAELAKQIPVFGDLQSIMDVTVVATLITQERLDQKAGIDMAGLKGQTDIVELTSYAVPKAIAPECSFVRGRSGWVVTASGGVEVNAFEVVENQEVDEQVKETRGVALAVTDRGWWWNK</sequence>
<dbReference type="EMBL" id="SJPY01000001">
    <property type="protein sequence ID" value="TWU45933.1"/>
    <property type="molecule type" value="Genomic_DNA"/>
</dbReference>
<protein>
    <recommendedName>
        <fullName evidence="3">DUF1598 domain-containing protein</fullName>
    </recommendedName>
</protein>
<dbReference type="RefSeq" id="WP_146598542.1">
    <property type="nucleotide sequence ID" value="NZ_SJPY01000001.1"/>
</dbReference>
<gene>
    <name evidence="1" type="ORF">Q31b_11090</name>
</gene>
<evidence type="ECO:0000313" key="2">
    <source>
        <dbReference type="Proteomes" id="UP000315471"/>
    </source>
</evidence>
<name>A0A5C6E8D6_9BACT</name>
<dbReference type="Proteomes" id="UP000315471">
    <property type="component" value="Unassembled WGS sequence"/>
</dbReference>
<proteinExistence type="predicted"/>
<keyword evidence="2" id="KW-1185">Reference proteome</keyword>